<dbReference type="EMBL" id="CAJA01000107">
    <property type="protein sequence ID" value="CCH72751.1"/>
    <property type="molecule type" value="Genomic_DNA"/>
</dbReference>
<reference evidence="2 3" key="1">
    <citation type="journal article" date="2013" name="ISME J.">
        <title>A metabolic model for members of the genus Tetrasphaera involved in enhanced biological phosphorus removal.</title>
        <authorList>
            <person name="Kristiansen R."/>
            <person name="Nguyen H.T.T."/>
            <person name="Saunders A.M."/>
            <person name="Nielsen J.L."/>
            <person name="Wimmer R."/>
            <person name="Le V.Q."/>
            <person name="McIlroy S.J."/>
            <person name="Petrovski S."/>
            <person name="Seviour R.J."/>
            <person name="Calteau A."/>
            <person name="Nielsen K.L."/>
            <person name="Nielsen P.H."/>
        </authorList>
    </citation>
    <scope>NUCLEOTIDE SEQUENCE [LARGE SCALE GENOMIC DNA]</scope>
    <source>
        <strain evidence="2 3">Ben110</strain>
    </source>
</reference>
<proteinExistence type="predicted"/>
<evidence type="ECO:0000256" key="1">
    <source>
        <dbReference type="SAM" id="MobiDB-lite"/>
    </source>
</evidence>
<dbReference type="STRING" id="1193182.BN11_1950006"/>
<evidence type="ECO:0000313" key="2">
    <source>
        <dbReference type="EMBL" id="CCH72751.1"/>
    </source>
</evidence>
<evidence type="ECO:0000313" key="3">
    <source>
        <dbReference type="Proteomes" id="UP000035763"/>
    </source>
</evidence>
<keyword evidence="3" id="KW-1185">Reference proteome</keyword>
<dbReference type="RefSeq" id="WP_157044126.1">
    <property type="nucleotide sequence ID" value="NZ_HG764815.1"/>
</dbReference>
<protein>
    <submittedName>
        <fullName evidence="2">Uncharacterized protein</fullName>
    </submittedName>
</protein>
<dbReference type="Proteomes" id="UP000035763">
    <property type="component" value="Unassembled WGS sequence"/>
</dbReference>
<name>W6JVP4_9MICO</name>
<feature type="compositionally biased region" description="Basic residues" evidence="1">
    <location>
        <begin position="1"/>
        <end position="10"/>
    </location>
</feature>
<gene>
    <name evidence="2" type="ORF">BN11_1950006</name>
</gene>
<accession>W6JVP4</accession>
<feature type="region of interest" description="Disordered" evidence="1">
    <location>
        <begin position="1"/>
        <end position="20"/>
    </location>
</feature>
<sequence length="215" mass="23646">MGRASRRKKNNRSDDDQVSRSVAEQLLRDAGPLIADQERKGPLTIEALQAVLDEAAERYNMELYSVEGAQRTRCIRLLADLCSSFGDRAGFSHFYDQIDPDSADGLTPAALMSIAASNLDRWLGPDGREVPDHVWESFDKLWSTNVDEKDRPAGDAVIAHAREGSLVPNLSPLHHPAGGGEDLLLTILAVTGLLSAVWSASTNEYHNELLLRVMR</sequence>
<organism evidence="2 3">
    <name type="scientific">Nostocoides australiense Ben110</name>
    <dbReference type="NCBI Taxonomy" id="1193182"/>
    <lineage>
        <taxon>Bacteria</taxon>
        <taxon>Bacillati</taxon>
        <taxon>Actinomycetota</taxon>
        <taxon>Actinomycetes</taxon>
        <taxon>Micrococcales</taxon>
        <taxon>Intrasporangiaceae</taxon>
        <taxon>Nostocoides</taxon>
    </lineage>
</organism>
<dbReference type="AlphaFoldDB" id="W6JVP4"/>
<comment type="caution">
    <text evidence="2">The sequence shown here is derived from an EMBL/GenBank/DDBJ whole genome shotgun (WGS) entry which is preliminary data.</text>
</comment>